<keyword evidence="2" id="KW-1185">Reference proteome</keyword>
<dbReference type="AlphaFoldDB" id="A0A090N6R9"/>
<comment type="caution">
    <text evidence="1">The sequence shown here is derived from an EMBL/GenBank/DDBJ whole genome shotgun (WGS) entry which is preliminary data.</text>
</comment>
<sequence>MAFSLRQFLLVATGALGIAVAQPAVAAEPTLP</sequence>
<dbReference type="EMBL" id="CCAZ020000001">
    <property type="protein sequence ID" value="CEG07333.1"/>
    <property type="molecule type" value="Genomic_DNA"/>
</dbReference>
<protein>
    <submittedName>
        <fullName evidence="1">Uncharacterized protein</fullName>
    </submittedName>
</protein>
<organism evidence="1 2">
    <name type="scientific">Afipia felis</name>
    <name type="common">Cat scratch disease bacillus</name>
    <dbReference type="NCBI Taxonomy" id="1035"/>
    <lineage>
        <taxon>Bacteria</taxon>
        <taxon>Pseudomonadati</taxon>
        <taxon>Pseudomonadota</taxon>
        <taxon>Alphaproteobacteria</taxon>
        <taxon>Hyphomicrobiales</taxon>
        <taxon>Nitrobacteraceae</taxon>
        <taxon>Afipia</taxon>
    </lineage>
</organism>
<evidence type="ECO:0000313" key="1">
    <source>
        <dbReference type="EMBL" id="CEG07333.1"/>
    </source>
</evidence>
<gene>
    <name evidence="1" type="ORF">BN961_00722</name>
</gene>
<evidence type="ECO:0000313" key="2">
    <source>
        <dbReference type="Proteomes" id="UP000035762"/>
    </source>
</evidence>
<reference evidence="1 2" key="1">
    <citation type="journal article" date="2014" name="Genome Announc.">
        <title>Genome Sequence of Afipia felis Strain 76713, Isolated in Hospital Water Using an Amoeba Co-Culture Procedure.</title>
        <authorList>
            <person name="Benamar S."/>
            <person name="La Scola B."/>
            <person name="Croce O."/>
        </authorList>
    </citation>
    <scope>NUCLEOTIDE SEQUENCE [LARGE SCALE GENOMIC DNA]</scope>
    <source>
        <strain evidence="1 2">76713</strain>
    </source>
</reference>
<name>A0A090N6R9_AFIFE</name>
<proteinExistence type="predicted"/>
<dbReference type="Proteomes" id="UP000035762">
    <property type="component" value="Unassembled WGS sequence"/>
</dbReference>
<accession>A0A090N6R9</accession>